<evidence type="ECO:0000256" key="1">
    <source>
        <dbReference type="SAM" id="SignalP"/>
    </source>
</evidence>
<evidence type="ECO:0008006" key="4">
    <source>
        <dbReference type="Google" id="ProtNLM"/>
    </source>
</evidence>
<dbReference type="Gene3D" id="3.20.20.80">
    <property type="entry name" value="Glycosidases"/>
    <property type="match status" value="1"/>
</dbReference>
<dbReference type="RefSeq" id="WP_206295498.1">
    <property type="nucleotide sequence ID" value="NZ_CP063458.1"/>
</dbReference>
<gene>
    <name evidence="2" type="ORF">IPV69_12755</name>
</gene>
<feature type="chain" id="PRO_5034005951" description="Glycoside hydrolase family 42 N-terminal domain-containing protein" evidence="1">
    <location>
        <begin position="29"/>
        <end position="908"/>
    </location>
</feature>
<feature type="signal peptide" evidence="1">
    <location>
        <begin position="1"/>
        <end position="28"/>
    </location>
</feature>
<evidence type="ECO:0000313" key="2">
    <source>
        <dbReference type="EMBL" id="QOV92167.1"/>
    </source>
</evidence>
<dbReference type="Proteomes" id="UP000593765">
    <property type="component" value="Chromosome"/>
</dbReference>
<proteinExistence type="predicted"/>
<reference evidence="2 3" key="1">
    <citation type="submission" date="2020-10" db="EMBL/GenBank/DDBJ databases">
        <title>Wide distribution of Phycisphaera-like planctomycetes from WD2101 soil group in peatlands and genome analysis of the first cultivated representative.</title>
        <authorList>
            <person name="Dedysh S.N."/>
            <person name="Beletsky A.V."/>
            <person name="Ivanova A."/>
            <person name="Kulichevskaya I.S."/>
            <person name="Suzina N.E."/>
            <person name="Philippov D.A."/>
            <person name="Rakitin A.L."/>
            <person name="Mardanov A.V."/>
            <person name="Ravin N.V."/>
        </authorList>
    </citation>
    <scope>NUCLEOTIDE SEQUENCE [LARGE SCALE GENOMIC DNA]</scope>
    <source>
        <strain evidence="2 3">M1803</strain>
    </source>
</reference>
<keyword evidence="1" id="KW-0732">Signal</keyword>
<keyword evidence="3" id="KW-1185">Reference proteome</keyword>
<dbReference type="InterPro" id="IPR017853">
    <property type="entry name" value="GH"/>
</dbReference>
<protein>
    <recommendedName>
        <fullName evidence="4">Glycoside hydrolase family 42 N-terminal domain-containing protein</fullName>
    </recommendedName>
</protein>
<dbReference type="EMBL" id="CP063458">
    <property type="protein sequence ID" value="QOV92167.1"/>
    <property type="molecule type" value="Genomic_DNA"/>
</dbReference>
<accession>A0A7M2X313</accession>
<dbReference type="AlphaFoldDB" id="A0A7M2X313"/>
<dbReference type="KEGG" id="hbs:IPV69_12755"/>
<dbReference type="SUPFAM" id="SSF51445">
    <property type="entry name" value="(Trans)glycosidases"/>
    <property type="match status" value="1"/>
</dbReference>
<evidence type="ECO:0000313" key="3">
    <source>
        <dbReference type="Proteomes" id="UP000593765"/>
    </source>
</evidence>
<sequence>MRPLRLLNPVLFAAGLCVLIVSASPACGGSDYVWWEGEDFATSTFPKNNPFSPASLGANAQLLSGGNWLNANGKTGIQPPTASWKIVVPADGDYAFWVRKFWKHGPFKWRFDSMPAGEWRECGPDAALADDTQLKKFVNANWVSLGSVQLPKGARTFQVELILGNGKDWGAGFDCFVLSKGPFTPNGKTRPGVKTGKADDGYFAFEPDSDTFRPDALLDLRFLNEPVAGQNGFLSRHGKDITLGKQPGGDTKPARFWAVNVGLSNATQDRASVDYLARRLAKLGVNMVRFHSPLWSDADPTQIDPKKLDALQYFVAAMKKQGIYTTLSFYFPVWADGQKLGLEGFDGVADKKPFALLYFNPKLQSIHRGWLRQMLTSPNPHAAGTPLGQEPAIGMVEIINEDSLFFWTFSKKSVPAFQWAQLEAIYAQWLTKKYGSTAAAMQAWNGERAPGDAADRPALYEAYHMTAAGVNQGGSGKRKRVGDQVQFLAELQRGFYDTATKYIKNDLKYGGLVVASNWGVADPAMLNATERWTYTAGDVMDSHGYFEADHKGDGSAYSVRVGHTFKDIAPVTVPSLLPLRFQQVADYPQIISEIGFTQPNRYRADAVFLSSAYGALQGVDGMFFFAVGSNYLLDASIQKFQVASPAFVQSFPAAALAYRRGDVTEADPAIHQAVPLPDLWGMKGGFGWSQDALDQFRAKDVPPGAAIAGQVDKIDSLTSYIGPIVRTYGPDASQSAQRDLPRYLNRDAKTIASLTGQLRWDYGKGLAVMDTPCAQGAAGFLAAAGTIATSNVRVAMANDYGTATVVSLDGLPIAQSRKVLVQVMTQDQPTGFRAEGGVVKDLGAAPFGIRKVAGSIELLSAGSGAAAKVTAVDSNGYATAAKVATKPTAGGVRIDLLPDVLYYVITRP</sequence>
<organism evidence="2 3">
    <name type="scientific">Humisphaera borealis</name>
    <dbReference type="NCBI Taxonomy" id="2807512"/>
    <lineage>
        <taxon>Bacteria</taxon>
        <taxon>Pseudomonadati</taxon>
        <taxon>Planctomycetota</taxon>
        <taxon>Phycisphaerae</taxon>
        <taxon>Tepidisphaerales</taxon>
        <taxon>Tepidisphaeraceae</taxon>
        <taxon>Humisphaera</taxon>
    </lineage>
</organism>
<name>A0A7M2X313_9BACT</name>